<accession>A0A3M7RP59</accession>
<dbReference type="EMBL" id="REGN01002967">
    <property type="protein sequence ID" value="RNA25180.1"/>
    <property type="molecule type" value="Genomic_DNA"/>
</dbReference>
<organism evidence="1 2">
    <name type="scientific">Brachionus plicatilis</name>
    <name type="common">Marine rotifer</name>
    <name type="synonym">Brachionus muelleri</name>
    <dbReference type="NCBI Taxonomy" id="10195"/>
    <lineage>
        <taxon>Eukaryota</taxon>
        <taxon>Metazoa</taxon>
        <taxon>Spiralia</taxon>
        <taxon>Gnathifera</taxon>
        <taxon>Rotifera</taxon>
        <taxon>Eurotatoria</taxon>
        <taxon>Monogononta</taxon>
        <taxon>Pseudotrocha</taxon>
        <taxon>Ploima</taxon>
        <taxon>Brachionidae</taxon>
        <taxon>Brachionus</taxon>
    </lineage>
</organism>
<evidence type="ECO:0000313" key="1">
    <source>
        <dbReference type="EMBL" id="RNA25180.1"/>
    </source>
</evidence>
<sequence length="198" mass="23965">MHVHHSHTHIRQFLITMPLIIKYASMPMEDLRRCRKVFYIVYYFNLFEKELNLIDLRLDEFKNALLEYCGNQRSIAIVHVLKNHQSLHQQIKIDLKNFGQYLLQVLHRFLVDFILAKLDIIFRLRELKLSLKDIKAKLRDYGANVLRLELLAVESVGTMFWYFGDLRLYEARKQERIARLFFISFCLDNEKRILRKTY</sequence>
<evidence type="ECO:0000313" key="2">
    <source>
        <dbReference type="Proteomes" id="UP000276133"/>
    </source>
</evidence>
<gene>
    <name evidence="1" type="ORF">BpHYR1_015273</name>
</gene>
<name>A0A3M7RP59_BRAPC</name>
<proteinExistence type="predicted"/>
<keyword evidence="2" id="KW-1185">Reference proteome</keyword>
<dbReference type="AlphaFoldDB" id="A0A3M7RP59"/>
<dbReference type="OrthoDB" id="303107at2759"/>
<protein>
    <submittedName>
        <fullName evidence="1">Cat eye syndrome critical region 2-like isoform X2</fullName>
    </submittedName>
</protein>
<reference evidence="1 2" key="1">
    <citation type="journal article" date="2018" name="Sci. Rep.">
        <title>Genomic signatures of local adaptation to the degree of environmental predictability in rotifers.</title>
        <authorList>
            <person name="Franch-Gras L."/>
            <person name="Hahn C."/>
            <person name="Garcia-Roger E.M."/>
            <person name="Carmona M.J."/>
            <person name="Serra M."/>
            <person name="Gomez A."/>
        </authorList>
    </citation>
    <scope>NUCLEOTIDE SEQUENCE [LARGE SCALE GENOMIC DNA]</scope>
    <source>
        <strain evidence="1">HYR1</strain>
    </source>
</reference>
<dbReference type="Proteomes" id="UP000276133">
    <property type="component" value="Unassembled WGS sequence"/>
</dbReference>
<comment type="caution">
    <text evidence="1">The sequence shown here is derived from an EMBL/GenBank/DDBJ whole genome shotgun (WGS) entry which is preliminary data.</text>
</comment>